<name>A0A9P5ZNW1_PLEER</name>
<sequence length="188" mass="20931">MNVDFQRLERLWASVEVLFAGIEVNQDSTWSPGANVSLHVLNSFDNVRDPLFMEKNCPKAFQWKPSRPEPMPPRDWDFIIKYAKDGIEQTDVVASYSAIKEMAEQAEYDRDGVAHIKIKKKFSFGEATCRFKVKKMHQTSSSVGPNSPAQIVINNCIRTVNGDAYLGDISGGNVGGRNNVNSIVCACA</sequence>
<dbReference type="Proteomes" id="UP000807025">
    <property type="component" value="Unassembled WGS sequence"/>
</dbReference>
<evidence type="ECO:0000313" key="1">
    <source>
        <dbReference type="EMBL" id="KAF9491538.1"/>
    </source>
</evidence>
<keyword evidence="2" id="KW-1185">Reference proteome</keyword>
<comment type="caution">
    <text evidence="1">The sequence shown here is derived from an EMBL/GenBank/DDBJ whole genome shotgun (WGS) entry which is preliminary data.</text>
</comment>
<organism evidence="1 2">
    <name type="scientific">Pleurotus eryngii</name>
    <name type="common">Boletus of the steppes</name>
    <dbReference type="NCBI Taxonomy" id="5323"/>
    <lineage>
        <taxon>Eukaryota</taxon>
        <taxon>Fungi</taxon>
        <taxon>Dikarya</taxon>
        <taxon>Basidiomycota</taxon>
        <taxon>Agaricomycotina</taxon>
        <taxon>Agaricomycetes</taxon>
        <taxon>Agaricomycetidae</taxon>
        <taxon>Agaricales</taxon>
        <taxon>Pleurotineae</taxon>
        <taxon>Pleurotaceae</taxon>
        <taxon>Pleurotus</taxon>
    </lineage>
</organism>
<dbReference type="EMBL" id="MU154617">
    <property type="protein sequence ID" value="KAF9491538.1"/>
    <property type="molecule type" value="Genomic_DNA"/>
</dbReference>
<gene>
    <name evidence="1" type="ORF">BDN71DRAFT_1452819</name>
</gene>
<dbReference type="AlphaFoldDB" id="A0A9P5ZNW1"/>
<evidence type="ECO:0000313" key="2">
    <source>
        <dbReference type="Proteomes" id="UP000807025"/>
    </source>
</evidence>
<proteinExistence type="predicted"/>
<reference evidence="1" key="1">
    <citation type="submission" date="2020-11" db="EMBL/GenBank/DDBJ databases">
        <authorList>
            <consortium name="DOE Joint Genome Institute"/>
            <person name="Ahrendt S."/>
            <person name="Riley R."/>
            <person name="Andreopoulos W."/>
            <person name="Labutti K."/>
            <person name="Pangilinan J."/>
            <person name="Ruiz-Duenas F.J."/>
            <person name="Barrasa J.M."/>
            <person name="Sanchez-Garcia M."/>
            <person name="Camarero S."/>
            <person name="Miyauchi S."/>
            <person name="Serrano A."/>
            <person name="Linde D."/>
            <person name="Babiker R."/>
            <person name="Drula E."/>
            <person name="Ayuso-Fernandez I."/>
            <person name="Pacheco R."/>
            <person name="Padilla G."/>
            <person name="Ferreira P."/>
            <person name="Barriuso J."/>
            <person name="Kellner H."/>
            <person name="Castanera R."/>
            <person name="Alfaro M."/>
            <person name="Ramirez L."/>
            <person name="Pisabarro A.G."/>
            <person name="Kuo A."/>
            <person name="Tritt A."/>
            <person name="Lipzen A."/>
            <person name="He G."/>
            <person name="Yan M."/>
            <person name="Ng V."/>
            <person name="Cullen D."/>
            <person name="Martin F."/>
            <person name="Rosso M.-N."/>
            <person name="Henrissat B."/>
            <person name="Hibbett D."/>
            <person name="Martinez A.T."/>
            <person name="Grigoriev I.V."/>
        </authorList>
    </citation>
    <scope>NUCLEOTIDE SEQUENCE</scope>
    <source>
        <strain evidence="1">ATCC 90797</strain>
    </source>
</reference>
<accession>A0A9P5ZNW1</accession>
<dbReference type="OrthoDB" id="3112694at2759"/>
<protein>
    <submittedName>
        <fullName evidence="1">Uncharacterized protein</fullName>
    </submittedName>
</protein>